<sequence>MQYEWISSDCLKYYDLASSRPVLINTTTKIRLALSLIQPIFLAINR</sequence>
<organism evidence="1 2">
    <name type="scientific">Dentiscutata erythropus</name>
    <dbReference type="NCBI Taxonomy" id="1348616"/>
    <lineage>
        <taxon>Eukaryota</taxon>
        <taxon>Fungi</taxon>
        <taxon>Fungi incertae sedis</taxon>
        <taxon>Mucoromycota</taxon>
        <taxon>Glomeromycotina</taxon>
        <taxon>Glomeromycetes</taxon>
        <taxon>Diversisporales</taxon>
        <taxon>Gigasporaceae</taxon>
        <taxon>Dentiscutata</taxon>
    </lineage>
</organism>
<proteinExistence type="predicted"/>
<dbReference type="AlphaFoldDB" id="A0A9N9ACK4"/>
<name>A0A9N9ACK4_9GLOM</name>
<evidence type="ECO:0000313" key="2">
    <source>
        <dbReference type="Proteomes" id="UP000789405"/>
    </source>
</evidence>
<gene>
    <name evidence="1" type="ORF">DERYTH_LOCUS4009</name>
</gene>
<dbReference type="EMBL" id="CAJVPY010001487">
    <property type="protein sequence ID" value="CAG8523902.1"/>
    <property type="molecule type" value="Genomic_DNA"/>
</dbReference>
<evidence type="ECO:0000313" key="1">
    <source>
        <dbReference type="EMBL" id="CAG8523902.1"/>
    </source>
</evidence>
<accession>A0A9N9ACK4</accession>
<protein>
    <submittedName>
        <fullName evidence="1">27757_t:CDS:1</fullName>
    </submittedName>
</protein>
<reference evidence="1" key="1">
    <citation type="submission" date="2021-06" db="EMBL/GenBank/DDBJ databases">
        <authorList>
            <person name="Kallberg Y."/>
            <person name="Tangrot J."/>
            <person name="Rosling A."/>
        </authorList>
    </citation>
    <scope>NUCLEOTIDE SEQUENCE</scope>
    <source>
        <strain evidence="1">MA453B</strain>
    </source>
</reference>
<dbReference type="Proteomes" id="UP000789405">
    <property type="component" value="Unassembled WGS sequence"/>
</dbReference>
<comment type="caution">
    <text evidence="1">The sequence shown here is derived from an EMBL/GenBank/DDBJ whole genome shotgun (WGS) entry which is preliminary data.</text>
</comment>
<keyword evidence="2" id="KW-1185">Reference proteome</keyword>